<feature type="domain" description="PAS" evidence="4">
    <location>
        <begin position="213"/>
        <end position="256"/>
    </location>
</feature>
<dbReference type="RefSeq" id="WP_038263665.1">
    <property type="nucleotide sequence ID" value="NZ_FSRH01000010.1"/>
</dbReference>
<dbReference type="Gene3D" id="3.40.50.300">
    <property type="entry name" value="P-loop containing nucleotide triphosphate hydrolases"/>
    <property type="match status" value="1"/>
</dbReference>
<dbReference type="PANTHER" id="PTHR32071">
    <property type="entry name" value="TRANSCRIPTIONAL REGULATORY PROTEIN"/>
    <property type="match status" value="1"/>
</dbReference>
<dbReference type="InterPro" id="IPR000014">
    <property type="entry name" value="PAS"/>
</dbReference>
<dbReference type="Pfam" id="PF00158">
    <property type="entry name" value="Sigma54_activat"/>
    <property type="match status" value="1"/>
</dbReference>
<dbReference type="InterPro" id="IPR025943">
    <property type="entry name" value="Sigma_54_int_dom_ATP-bd_2"/>
</dbReference>
<protein>
    <submittedName>
        <fullName evidence="5">Signal-transduction and transcriptional-control protein Stc</fullName>
    </submittedName>
</protein>
<evidence type="ECO:0000313" key="6">
    <source>
        <dbReference type="Proteomes" id="UP000027946"/>
    </source>
</evidence>
<dbReference type="Proteomes" id="UP000027946">
    <property type="component" value="Unassembled WGS sequence"/>
</dbReference>
<dbReference type="Pfam" id="PF25601">
    <property type="entry name" value="AAA_lid_14"/>
    <property type="match status" value="1"/>
</dbReference>
<dbReference type="InterPro" id="IPR036388">
    <property type="entry name" value="WH-like_DNA-bd_sf"/>
</dbReference>
<dbReference type="SUPFAM" id="SSF55785">
    <property type="entry name" value="PYP-like sensor domain (PAS domain)"/>
    <property type="match status" value="1"/>
</dbReference>
<dbReference type="eggNOG" id="COG3829">
    <property type="taxonomic scope" value="Bacteria"/>
</dbReference>
<dbReference type="PROSITE" id="PS50112">
    <property type="entry name" value="PAS"/>
    <property type="match status" value="1"/>
</dbReference>
<evidence type="ECO:0000256" key="2">
    <source>
        <dbReference type="ARBA" id="ARBA00022840"/>
    </source>
</evidence>
<gene>
    <name evidence="5" type="primary">stc4</name>
    <name evidence="5" type="ORF">CLIT_10c01580</name>
</gene>
<sequence length="692" mass="78509">MKKTISIVSYALEEANYQKEQLMSLFGEGVEVRIYYPDRSSLAGGLDEDLVLVPSYEIFYDIKKHITKSAEVVIGSRTLSKYAFERVMALGNGTRAILVDENVPMSMQMISVIYQLGAKHVDIVPSGYDPYGELYMEEFDTIITMGRDHDFAGRGIKIVDIGYGLLDIGTIMDIAFKLELDHMIHKQNIVKSFKEIVSANTGLLEIIGRFNRFESQLDILLQVLDEGIVAVDSEGLVYSCNEAAEKIVGMKKGEMMRVDGISLMPEIPFYKALNDWKAVPERIVKIHGYDVVVAVDPIIHSNKLYGAVARIKKFSDAEKKQHRLRSQLISKGHKAKYGFYNIFGTSPKLMMCKDIARRMAKSSSSILITGESGTGKELFAQAIHNSSERRDYQFVAVNCGAFPENLLESELFGYEEGAFTGARKGGKIGLFELAHKGTLFLDEIGEMPINLQARLLRVLQERQVMRLGGDRVIDVDVRIIAATNKDLKRLASSGEFRQDLYFRINVLPLKTPSLRERKEDILPLTDYFKKEFKSSFELDEQSEEIFLEHSWDGNIRELKNYVEYLANLGKEIIHAEDLPFEPAGESIKRTDLRPQEMALLEGFEEEEAESIENYVFVLEMLKQARDEGRRSGRRSIYKEARERGLLLGEQEIRLMLIALEKYSFVHIKTGRGGTSITDVGVDILNELKKRYP</sequence>
<dbReference type="InterPro" id="IPR027417">
    <property type="entry name" value="P-loop_NTPase"/>
</dbReference>
<keyword evidence="1" id="KW-0547">Nucleotide-binding</keyword>
<comment type="caution">
    <text evidence="5">The sequence shown here is derived from an EMBL/GenBank/DDBJ whole genome shotgun (WGS) entry which is preliminary data.</text>
</comment>
<organism evidence="5 6">
    <name type="scientific">Peptoclostridium litorale DSM 5388</name>
    <dbReference type="NCBI Taxonomy" id="1121324"/>
    <lineage>
        <taxon>Bacteria</taxon>
        <taxon>Bacillati</taxon>
        <taxon>Bacillota</taxon>
        <taxon>Clostridia</taxon>
        <taxon>Peptostreptococcales</taxon>
        <taxon>Peptoclostridiaceae</taxon>
        <taxon>Peptoclostridium</taxon>
    </lineage>
</organism>
<dbReference type="STRING" id="1121324.CLIT_10c01580"/>
<dbReference type="FunFam" id="3.40.50.300:FF:000006">
    <property type="entry name" value="DNA-binding transcriptional regulator NtrC"/>
    <property type="match status" value="1"/>
</dbReference>
<dbReference type="SMART" id="SM00382">
    <property type="entry name" value="AAA"/>
    <property type="match status" value="1"/>
</dbReference>
<evidence type="ECO:0000256" key="1">
    <source>
        <dbReference type="ARBA" id="ARBA00022741"/>
    </source>
</evidence>
<dbReference type="AlphaFoldDB" id="A0A069REG6"/>
<proteinExistence type="predicted"/>
<dbReference type="SUPFAM" id="SSF52540">
    <property type="entry name" value="P-loop containing nucleoside triphosphate hydrolases"/>
    <property type="match status" value="1"/>
</dbReference>
<dbReference type="CDD" id="cd00009">
    <property type="entry name" value="AAA"/>
    <property type="match status" value="1"/>
</dbReference>
<dbReference type="PROSITE" id="PS00676">
    <property type="entry name" value="SIGMA54_INTERACT_2"/>
    <property type="match status" value="1"/>
</dbReference>
<dbReference type="Gene3D" id="1.10.8.60">
    <property type="match status" value="1"/>
</dbReference>
<reference evidence="5 6" key="1">
    <citation type="submission" date="2014-03" db="EMBL/GenBank/DDBJ databases">
        <title>Genome sequence of Clostridium litorale W6, DSM 5388.</title>
        <authorList>
            <person name="Poehlein A."/>
            <person name="Jagirdar A."/>
            <person name="Khonsari B."/>
            <person name="Chibani C.M."/>
            <person name="Gutierrez Gutierrez D.A."/>
            <person name="Davydova E."/>
            <person name="Alghaithi H.S."/>
            <person name="Nair K.P."/>
            <person name="Dhamotharan K."/>
            <person name="Chandran L."/>
            <person name="G W."/>
            <person name="Daniel R."/>
        </authorList>
    </citation>
    <scope>NUCLEOTIDE SEQUENCE [LARGE SCALE GENOMIC DNA]</scope>
    <source>
        <strain evidence="5 6">W6</strain>
    </source>
</reference>
<dbReference type="SMART" id="SM00091">
    <property type="entry name" value="PAS"/>
    <property type="match status" value="1"/>
</dbReference>
<keyword evidence="2" id="KW-0067">ATP-binding</keyword>
<feature type="domain" description="Sigma-54 factor interaction" evidence="3">
    <location>
        <begin position="342"/>
        <end position="567"/>
    </location>
</feature>
<dbReference type="GO" id="GO:0005524">
    <property type="term" value="F:ATP binding"/>
    <property type="evidence" value="ECO:0007669"/>
    <property type="project" value="UniProtKB-KW"/>
</dbReference>
<dbReference type="PROSITE" id="PS00675">
    <property type="entry name" value="SIGMA54_INTERACT_1"/>
    <property type="match status" value="1"/>
</dbReference>
<dbReference type="PANTHER" id="PTHR32071:SF57">
    <property type="entry name" value="C4-DICARBOXYLATE TRANSPORT TRANSCRIPTIONAL REGULATORY PROTEIN DCTD"/>
    <property type="match status" value="1"/>
</dbReference>
<dbReference type="PROSITE" id="PS50045">
    <property type="entry name" value="SIGMA54_INTERACT_4"/>
    <property type="match status" value="1"/>
</dbReference>
<dbReference type="InterPro" id="IPR002078">
    <property type="entry name" value="Sigma_54_int"/>
</dbReference>
<evidence type="ECO:0000313" key="5">
    <source>
        <dbReference type="EMBL" id="KDR95431.1"/>
    </source>
</evidence>
<accession>A0A069REG6</accession>
<evidence type="ECO:0000259" key="4">
    <source>
        <dbReference type="PROSITE" id="PS50112"/>
    </source>
</evidence>
<dbReference type="InterPro" id="IPR058031">
    <property type="entry name" value="AAA_lid_NorR"/>
</dbReference>
<dbReference type="InterPro" id="IPR025662">
    <property type="entry name" value="Sigma_54_int_dom_ATP-bd_1"/>
</dbReference>
<name>A0A069REG6_PEPLI</name>
<dbReference type="InterPro" id="IPR003593">
    <property type="entry name" value="AAA+_ATPase"/>
</dbReference>
<dbReference type="GO" id="GO:0006355">
    <property type="term" value="P:regulation of DNA-templated transcription"/>
    <property type="evidence" value="ECO:0007669"/>
    <property type="project" value="InterPro"/>
</dbReference>
<dbReference type="Gene3D" id="1.10.10.10">
    <property type="entry name" value="Winged helix-like DNA-binding domain superfamily/Winged helix DNA-binding domain"/>
    <property type="match status" value="1"/>
</dbReference>
<keyword evidence="6" id="KW-1185">Reference proteome</keyword>
<dbReference type="InterPro" id="IPR035965">
    <property type="entry name" value="PAS-like_dom_sf"/>
</dbReference>
<evidence type="ECO:0000259" key="3">
    <source>
        <dbReference type="PROSITE" id="PS50045"/>
    </source>
</evidence>
<dbReference type="EMBL" id="JJMM01000010">
    <property type="protein sequence ID" value="KDR95431.1"/>
    <property type="molecule type" value="Genomic_DNA"/>
</dbReference>
<dbReference type="Gene3D" id="3.30.450.20">
    <property type="entry name" value="PAS domain"/>
    <property type="match status" value="1"/>
</dbReference>